<gene>
    <name evidence="1" type="ORF">OPV22_023009</name>
</gene>
<comment type="caution">
    <text evidence="1">The sequence shown here is derived from an EMBL/GenBank/DDBJ whole genome shotgun (WGS) entry which is preliminary data.</text>
</comment>
<reference evidence="1 2" key="1">
    <citation type="submission" date="2022-12" db="EMBL/GenBank/DDBJ databases">
        <title>Chromosome-scale assembly of the Ensete ventricosum genome.</title>
        <authorList>
            <person name="Dussert Y."/>
            <person name="Stocks J."/>
            <person name="Wendawek A."/>
            <person name="Woldeyes F."/>
            <person name="Nichols R.A."/>
            <person name="Borrell J.S."/>
        </authorList>
    </citation>
    <scope>NUCLEOTIDE SEQUENCE [LARGE SCALE GENOMIC DNA]</scope>
    <source>
        <strain evidence="2">cv. Maze</strain>
        <tissue evidence="1">Seeds</tissue>
    </source>
</reference>
<proteinExistence type="predicted"/>
<keyword evidence="2" id="KW-1185">Reference proteome</keyword>
<organism evidence="1 2">
    <name type="scientific">Ensete ventricosum</name>
    <name type="common">Abyssinian banana</name>
    <name type="synonym">Musa ensete</name>
    <dbReference type="NCBI Taxonomy" id="4639"/>
    <lineage>
        <taxon>Eukaryota</taxon>
        <taxon>Viridiplantae</taxon>
        <taxon>Streptophyta</taxon>
        <taxon>Embryophyta</taxon>
        <taxon>Tracheophyta</taxon>
        <taxon>Spermatophyta</taxon>
        <taxon>Magnoliopsida</taxon>
        <taxon>Liliopsida</taxon>
        <taxon>Zingiberales</taxon>
        <taxon>Musaceae</taxon>
        <taxon>Ensete</taxon>
    </lineage>
</organism>
<dbReference type="AlphaFoldDB" id="A0AAV8QS03"/>
<evidence type="ECO:0000313" key="2">
    <source>
        <dbReference type="Proteomes" id="UP001222027"/>
    </source>
</evidence>
<dbReference type="Proteomes" id="UP001222027">
    <property type="component" value="Unassembled WGS sequence"/>
</dbReference>
<evidence type="ECO:0000313" key="1">
    <source>
        <dbReference type="EMBL" id="KAJ8479282.1"/>
    </source>
</evidence>
<sequence>MSAPSCLGGDSCTHDLTMCPLPDDRTVTLLSPMGYGHLLSVAFPKDAFVGTSRPLQKMKCSFFRGSNGSFSVLLLLLLLQFKCLINQVYADMVPGYAIIGCYIS</sequence>
<protein>
    <submittedName>
        <fullName evidence="1">Uncharacterized protein</fullName>
    </submittedName>
</protein>
<name>A0AAV8QS03_ENSVE</name>
<dbReference type="EMBL" id="JAQQAF010000006">
    <property type="protein sequence ID" value="KAJ8479282.1"/>
    <property type="molecule type" value="Genomic_DNA"/>
</dbReference>
<accession>A0AAV8QS03</accession>